<feature type="coiled-coil region" evidence="7">
    <location>
        <begin position="948"/>
        <end position="982"/>
    </location>
</feature>
<name>A0A2N3PTP5_9PROT</name>
<keyword evidence="5 7" id="KW-0175">Coiled coil</keyword>
<comment type="similarity">
    <text evidence="7">Belongs to the SMC family.</text>
</comment>
<dbReference type="InterPro" id="IPR027417">
    <property type="entry name" value="P-loop_NTPase"/>
</dbReference>
<dbReference type="OrthoDB" id="9808768at2"/>
<keyword evidence="10" id="KW-1185">Reference proteome</keyword>
<reference evidence="10" key="1">
    <citation type="submission" date="2017-12" db="EMBL/GenBank/DDBJ databases">
        <title>Draft genome sequence of Telmatospirillum siberiense 26-4b1T, an acidotolerant peatland alphaproteobacterium potentially involved in sulfur cycling.</title>
        <authorList>
            <person name="Hausmann B."/>
            <person name="Pjevac P."/>
            <person name="Schreck K."/>
            <person name="Herbold C.W."/>
            <person name="Daims H."/>
            <person name="Wagner M."/>
            <person name="Pester M."/>
            <person name="Loy A."/>
        </authorList>
    </citation>
    <scope>NUCLEOTIDE SEQUENCE [LARGE SCALE GENOMIC DNA]</scope>
    <source>
        <strain evidence="10">26-4b1</strain>
    </source>
</reference>
<keyword evidence="3 7" id="KW-0547">Nucleotide-binding</keyword>
<feature type="coiled-coil region" evidence="7">
    <location>
        <begin position="283"/>
        <end position="317"/>
    </location>
</feature>
<dbReference type="InterPro" id="IPR011890">
    <property type="entry name" value="SMC_prok"/>
</dbReference>
<dbReference type="GO" id="GO:0007059">
    <property type="term" value="P:chromosome segregation"/>
    <property type="evidence" value="ECO:0007669"/>
    <property type="project" value="UniProtKB-UniRule"/>
</dbReference>
<dbReference type="InterPro" id="IPR024704">
    <property type="entry name" value="SMC"/>
</dbReference>
<dbReference type="GO" id="GO:0016887">
    <property type="term" value="F:ATP hydrolysis activity"/>
    <property type="evidence" value="ECO:0007669"/>
    <property type="project" value="InterPro"/>
</dbReference>
<dbReference type="GO" id="GO:0007062">
    <property type="term" value="P:sister chromatid cohesion"/>
    <property type="evidence" value="ECO:0007669"/>
    <property type="project" value="InterPro"/>
</dbReference>
<feature type="coiled-coil region" evidence="7">
    <location>
        <begin position="639"/>
        <end position="715"/>
    </location>
</feature>
<feature type="binding site" evidence="7">
    <location>
        <begin position="33"/>
        <end position="40"/>
    </location>
    <ligand>
        <name>ATP</name>
        <dbReference type="ChEBI" id="CHEBI:30616"/>
    </ligand>
</feature>
<gene>
    <name evidence="7" type="primary">smc</name>
    <name evidence="9" type="ORF">CWS72_14820</name>
</gene>
<dbReference type="SUPFAM" id="SSF52540">
    <property type="entry name" value="P-loop containing nucleoside triphosphate hydrolases"/>
    <property type="match status" value="1"/>
</dbReference>
<dbReference type="RefSeq" id="WP_101251399.1">
    <property type="nucleotide sequence ID" value="NZ_PIUM01000017.1"/>
</dbReference>
<dbReference type="GO" id="GO:0003677">
    <property type="term" value="F:DNA binding"/>
    <property type="evidence" value="ECO:0007669"/>
    <property type="project" value="UniProtKB-UniRule"/>
</dbReference>
<keyword evidence="6 7" id="KW-0238">DNA-binding</keyword>
<evidence type="ECO:0000256" key="6">
    <source>
        <dbReference type="ARBA" id="ARBA00023125"/>
    </source>
</evidence>
<evidence type="ECO:0000256" key="2">
    <source>
        <dbReference type="ARBA" id="ARBA00022490"/>
    </source>
</evidence>
<dbReference type="EMBL" id="PIUM01000017">
    <property type="protein sequence ID" value="PKU23763.1"/>
    <property type="molecule type" value="Genomic_DNA"/>
</dbReference>
<dbReference type="PANTHER" id="PTHR43977">
    <property type="entry name" value="STRUCTURAL MAINTENANCE OF CHROMOSOMES PROTEIN 3"/>
    <property type="match status" value="1"/>
</dbReference>
<comment type="subunit">
    <text evidence="7">Homodimer.</text>
</comment>
<protein>
    <recommendedName>
        <fullName evidence="7">Chromosome partition protein Smc</fullName>
    </recommendedName>
</protein>
<dbReference type="AlphaFoldDB" id="A0A2N3PTP5"/>
<evidence type="ECO:0000313" key="9">
    <source>
        <dbReference type="EMBL" id="PKU23763.1"/>
    </source>
</evidence>
<evidence type="ECO:0000256" key="3">
    <source>
        <dbReference type="ARBA" id="ARBA00022741"/>
    </source>
</evidence>
<evidence type="ECO:0000256" key="7">
    <source>
        <dbReference type="HAMAP-Rule" id="MF_01894"/>
    </source>
</evidence>
<comment type="caution">
    <text evidence="9">The sequence shown here is derived from an EMBL/GenBank/DDBJ whole genome shotgun (WGS) entry which is preliminary data.</text>
</comment>
<dbReference type="FunFam" id="3.40.50.300:FF:000901">
    <property type="entry name" value="Chromosome partition protein Smc"/>
    <property type="match status" value="1"/>
</dbReference>
<dbReference type="SUPFAM" id="SSF75553">
    <property type="entry name" value="Smc hinge domain"/>
    <property type="match status" value="1"/>
</dbReference>
<dbReference type="PIRSF" id="PIRSF005719">
    <property type="entry name" value="SMC"/>
    <property type="match status" value="1"/>
</dbReference>
<dbReference type="GO" id="GO:0030261">
    <property type="term" value="P:chromosome condensation"/>
    <property type="evidence" value="ECO:0007669"/>
    <property type="project" value="InterPro"/>
</dbReference>
<dbReference type="GO" id="GO:0005694">
    <property type="term" value="C:chromosome"/>
    <property type="evidence" value="ECO:0007669"/>
    <property type="project" value="InterPro"/>
</dbReference>
<feature type="coiled-coil region" evidence="7">
    <location>
        <begin position="371"/>
        <end position="502"/>
    </location>
</feature>
<dbReference type="Gene3D" id="3.40.50.300">
    <property type="entry name" value="P-loop containing nucleotide triphosphate hydrolases"/>
    <property type="match status" value="2"/>
</dbReference>
<dbReference type="GO" id="GO:0005737">
    <property type="term" value="C:cytoplasm"/>
    <property type="evidence" value="ECO:0007669"/>
    <property type="project" value="UniProtKB-SubCell"/>
</dbReference>
<dbReference type="InterPro" id="IPR003395">
    <property type="entry name" value="RecF/RecN/SMC_N"/>
</dbReference>
<dbReference type="HAMAP" id="MF_01894">
    <property type="entry name" value="Smc_prok"/>
    <property type="match status" value="1"/>
</dbReference>
<evidence type="ECO:0000313" key="10">
    <source>
        <dbReference type="Proteomes" id="UP000233293"/>
    </source>
</evidence>
<keyword evidence="2 7" id="KW-0963">Cytoplasm</keyword>
<dbReference type="Pfam" id="PF02463">
    <property type="entry name" value="SMC_N"/>
    <property type="match status" value="1"/>
</dbReference>
<dbReference type="GO" id="GO:0006260">
    <property type="term" value="P:DNA replication"/>
    <property type="evidence" value="ECO:0007669"/>
    <property type="project" value="UniProtKB-UniRule"/>
</dbReference>
<evidence type="ECO:0000259" key="8">
    <source>
        <dbReference type="Pfam" id="PF02463"/>
    </source>
</evidence>
<dbReference type="GO" id="GO:0005524">
    <property type="term" value="F:ATP binding"/>
    <property type="evidence" value="ECO:0007669"/>
    <property type="project" value="UniProtKB-UniRule"/>
</dbReference>
<comment type="subcellular location">
    <subcellularLocation>
        <location evidence="1 7">Cytoplasm</location>
    </subcellularLocation>
</comment>
<evidence type="ECO:0000256" key="5">
    <source>
        <dbReference type="ARBA" id="ARBA00023054"/>
    </source>
</evidence>
<accession>A0A2N3PTP5</accession>
<feature type="domain" description="RecF/RecN/SMC N-terminal" evidence="8">
    <location>
        <begin position="5"/>
        <end position="1135"/>
    </location>
</feature>
<comment type="function">
    <text evidence="7">Required for chromosome condensation and partitioning.</text>
</comment>
<sequence length="1151" mass="125001">MIHFQRLRLSGFKSFVDPIDVVIAPGMTGVVGPNGCGKSNLVEALRWVMGETSAKQMRGGEMDDVIFGGSANRPPRNLAEVTLVLDNRARTAPAQFNDFEELEVTRRIDRGQGSLYKVNGKEARARDVQILFADAATGARSTAIVSQGRIGAIINAKPSDRRSLLEEAAGIGGLHSRRHEAELRLKAAEANLERLVDVLSTHDTQLQALKRQARQAARYRNLSQQIRDIEARLLAALWAAAMQDLDAARDGGDDVERQVATLTGLAAEAATRQTEAAVGLPALRQAEAERAAKLQRLSLAREQLDAEEGRLGAAKRDLELRLEQISTDLHREAARAADAEQALGRLADEKDALVSACADEADQQTHATGEVETITAEASAIEAELAKVMEEVAAADADRAAALRAVGEAEARRERLESRAREMIDLRQAAEAEAIDQAELTSAEMDLEEALEYLETCRAQAEGLEQRRHDAQAARERARDILQEATSSRARLQAEADALKELVAQAAGGDHAPVLDDVNAVSGYEIALGAALGEDLTAPLEAEAPFSWRSLPPLATPPALPPGIPPLSHYVTAPPALARRLGQIGVVNDPGQGASLQADLAPGQRLVSPDGAFWRWDGFTAQAGAPSPTAVRLRQRNRLRELTLQIDDAELGVAEAENRTAEAAAAVEREAAAERQVREDMKRAEGDAAKLREAHAKLAQKAAAAQSRLTALSERETAIEADLAEARAAEETARTVVAGFTGNNEGRDRVASLRADLAEKRTHLVEARSFLDRLLREAGDRRRRLDAITSEETSWGERSVTAGRHREELEERRETVFSELEHLAALPMEIAEKRQTLLDDMATAEEERRQAAAALVDGEQLLAAAERMLKEAEQALAAAREERIRRQAAIAAAAQQAKAVAERIAEKLDLTPTQLAEQIDGTEPVDVAEAEAKLDRLTRERENMGPVNLRAEEEAAELEQRLAELTAERDDLVAAIAKLRQGISDINRQGRERLLASFEAVDQHFRGMFVRLFGGGRAHLTLTESNDPLQAGLEIMASPPGKRLQVLSLLSGGEQALTALALLFAVFMTNPAPICVLDEVDAPLDDANVDRFCSMVGEIAQTTKTRFMVVTHHRMTMARMDRLFGVTMAERGVSTVVSVDLHTAEALREPN</sequence>
<dbReference type="InterPro" id="IPR036277">
    <property type="entry name" value="SMC_hinge_sf"/>
</dbReference>
<evidence type="ECO:0000256" key="1">
    <source>
        <dbReference type="ARBA" id="ARBA00004496"/>
    </source>
</evidence>
<feature type="coiled-coil region" evidence="7">
    <location>
        <begin position="806"/>
        <end position="889"/>
    </location>
</feature>
<evidence type="ECO:0000256" key="4">
    <source>
        <dbReference type="ARBA" id="ARBA00022840"/>
    </source>
</evidence>
<proteinExistence type="inferred from homology"/>
<organism evidence="9 10">
    <name type="scientific">Telmatospirillum siberiense</name>
    <dbReference type="NCBI Taxonomy" id="382514"/>
    <lineage>
        <taxon>Bacteria</taxon>
        <taxon>Pseudomonadati</taxon>
        <taxon>Pseudomonadota</taxon>
        <taxon>Alphaproteobacteria</taxon>
        <taxon>Rhodospirillales</taxon>
        <taxon>Rhodospirillaceae</taxon>
        <taxon>Telmatospirillum</taxon>
    </lineage>
</organism>
<keyword evidence="4 7" id="KW-0067">ATP-binding</keyword>
<dbReference type="Proteomes" id="UP000233293">
    <property type="component" value="Unassembled WGS sequence"/>
</dbReference>
<comment type="domain">
    <text evidence="7">Contains large globular domains required for ATP hydrolysis at each terminus and a third globular domain forming a flexible hinge near the middle of the molecule. These domains are separated by coiled-coil structures.</text>
</comment>
<feature type="coiled-coil region" evidence="7">
    <location>
        <begin position="178"/>
        <end position="232"/>
    </location>
</feature>